<reference evidence="2 3" key="1">
    <citation type="submission" date="2019-07" db="EMBL/GenBank/DDBJ databases">
        <title>Whole genome shotgun sequence of Actinotalea fermentans NBRC 105374.</title>
        <authorList>
            <person name="Hosoyama A."/>
            <person name="Uohara A."/>
            <person name="Ohji S."/>
            <person name="Ichikawa N."/>
        </authorList>
    </citation>
    <scope>NUCLEOTIDE SEQUENCE [LARGE SCALE GENOMIC DNA]</scope>
    <source>
        <strain evidence="2 3">NBRC 105374</strain>
    </source>
</reference>
<keyword evidence="3" id="KW-1185">Reference proteome</keyword>
<dbReference type="EMBL" id="BJYK01000009">
    <property type="protein sequence ID" value="GEN80821.1"/>
    <property type="molecule type" value="Genomic_DNA"/>
</dbReference>
<comment type="caution">
    <text evidence="2">The sequence shown here is derived from an EMBL/GenBank/DDBJ whole genome shotgun (WGS) entry which is preliminary data.</text>
</comment>
<dbReference type="InterPro" id="IPR050228">
    <property type="entry name" value="Carboxylesterase_BioH"/>
</dbReference>
<dbReference type="PANTHER" id="PTHR43194:SF2">
    <property type="entry name" value="PEROXISOMAL MEMBRANE PROTEIN LPX1"/>
    <property type="match status" value="1"/>
</dbReference>
<evidence type="ECO:0000313" key="3">
    <source>
        <dbReference type="Proteomes" id="UP000321484"/>
    </source>
</evidence>
<sequence length="240" mass="25390">MPVVLLHGARASRTMWRAQLDALARAGRPAVAIDLPGHGERLRERFSVEGSLAAVDDAVAAVGGRAVVVGLSLGGYTALHWAARNPAAAAGVVAAGCSSLPDQPATRAWLLAARGFARLPDRGAWFNQRLVDLALPPEAGAALAEGGYALDVMVDLLTAIQRVDPLDDLARTRCPVWLVNGQWDHFRMQERRLLAAAPDARLVVVRGATHLVSLVRPVAFTRVLLEALAEVDARESGAAA</sequence>
<dbReference type="GO" id="GO:0003824">
    <property type="term" value="F:catalytic activity"/>
    <property type="evidence" value="ECO:0007669"/>
    <property type="project" value="UniProtKB-ARBA"/>
</dbReference>
<name>A0A511Z033_9CELL</name>
<dbReference type="AlphaFoldDB" id="A0A511Z033"/>
<accession>A0A511Z033</accession>
<proteinExistence type="predicted"/>
<dbReference type="PANTHER" id="PTHR43194">
    <property type="entry name" value="HYDROLASE ALPHA/BETA FOLD FAMILY"/>
    <property type="match status" value="1"/>
</dbReference>
<dbReference type="InterPro" id="IPR029058">
    <property type="entry name" value="AB_hydrolase_fold"/>
</dbReference>
<dbReference type="Pfam" id="PF12697">
    <property type="entry name" value="Abhydrolase_6"/>
    <property type="match status" value="1"/>
</dbReference>
<organism evidence="2 3">
    <name type="scientific">Actinotalea fermentans</name>
    <dbReference type="NCBI Taxonomy" id="43671"/>
    <lineage>
        <taxon>Bacteria</taxon>
        <taxon>Bacillati</taxon>
        <taxon>Actinomycetota</taxon>
        <taxon>Actinomycetes</taxon>
        <taxon>Micrococcales</taxon>
        <taxon>Cellulomonadaceae</taxon>
        <taxon>Actinotalea</taxon>
    </lineage>
</organism>
<evidence type="ECO:0000313" key="2">
    <source>
        <dbReference type="EMBL" id="GEN80821.1"/>
    </source>
</evidence>
<dbReference type="InterPro" id="IPR000073">
    <property type="entry name" value="AB_hydrolase_1"/>
</dbReference>
<protein>
    <submittedName>
        <fullName evidence="2">Lysophospholipase</fullName>
    </submittedName>
</protein>
<dbReference type="Proteomes" id="UP000321484">
    <property type="component" value="Unassembled WGS sequence"/>
</dbReference>
<feature type="domain" description="AB hydrolase-1" evidence="1">
    <location>
        <begin position="3"/>
        <end position="220"/>
    </location>
</feature>
<gene>
    <name evidence="2" type="ORF">AFE02nite_25550</name>
</gene>
<dbReference type="Gene3D" id="3.40.50.1820">
    <property type="entry name" value="alpha/beta hydrolase"/>
    <property type="match status" value="1"/>
</dbReference>
<dbReference type="SUPFAM" id="SSF53474">
    <property type="entry name" value="alpha/beta-Hydrolases"/>
    <property type="match status" value="1"/>
</dbReference>
<evidence type="ECO:0000259" key="1">
    <source>
        <dbReference type="Pfam" id="PF12697"/>
    </source>
</evidence>